<dbReference type="InterPro" id="IPR013216">
    <property type="entry name" value="Methyltransf_11"/>
</dbReference>
<feature type="domain" description="Methyltransferase type 11" evidence="4">
    <location>
        <begin position="110"/>
        <end position="199"/>
    </location>
</feature>
<evidence type="ECO:0000256" key="2">
    <source>
        <dbReference type="ARBA" id="ARBA00022603"/>
    </source>
</evidence>
<gene>
    <name evidence="5" type="ORF">F7Q99_33230</name>
</gene>
<keyword evidence="6" id="KW-1185">Reference proteome</keyword>
<reference evidence="5 6" key="1">
    <citation type="submission" date="2019-09" db="EMBL/GenBank/DDBJ databases">
        <title>Genome Sequences of Streptomyces kaniharaensis ATCC 21070.</title>
        <authorList>
            <person name="Zhu W."/>
            <person name="De Crecy-Lagard V."/>
            <person name="Richards N.G."/>
        </authorList>
    </citation>
    <scope>NUCLEOTIDE SEQUENCE [LARGE SCALE GENOMIC DNA]</scope>
    <source>
        <strain evidence="5 6">SF-557</strain>
    </source>
</reference>
<accession>A0A6N7L4U5</accession>
<evidence type="ECO:0000256" key="3">
    <source>
        <dbReference type="ARBA" id="ARBA00022679"/>
    </source>
</evidence>
<dbReference type="Proteomes" id="UP000450000">
    <property type="component" value="Unassembled WGS sequence"/>
</dbReference>
<protein>
    <submittedName>
        <fullName evidence="5">Methyltransferase domain-containing protein</fullName>
    </submittedName>
</protein>
<dbReference type="CDD" id="cd02440">
    <property type="entry name" value="AdoMet_MTases"/>
    <property type="match status" value="1"/>
</dbReference>
<dbReference type="Gene3D" id="3.40.50.150">
    <property type="entry name" value="Vaccinia Virus protein VP39"/>
    <property type="match status" value="1"/>
</dbReference>
<dbReference type="Pfam" id="PF08241">
    <property type="entry name" value="Methyltransf_11"/>
    <property type="match status" value="1"/>
</dbReference>
<evidence type="ECO:0000259" key="4">
    <source>
        <dbReference type="Pfam" id="PF08241"/>
    </source>
</evidence>
<comment type="similarity">
    <text evidence="1">Belongs to the methyltransferase superfamily.</text>
</comment>
<dbReference type="OrthoDB" id="9797252at2"/>
<evidence type="ECO:0000313" key="5">
    <source>
        <dbReference type="EMBL" id="MQS16923.1"/>
    </source>
</evidence>
<dbReference type="InterPro" id="IPR029063">
    <property type="entry name" value="SAM-dependent_MTases_sf"/>
</dbReference>
<dbReference type="EMBL" id="WBOF01000003">
    <property type="protein sequence ID" value="MQS16923.1"/>
    <property type="molecule type" value="Genomic_DNA"/>
</dbReference>
<keyword evidence="3 5" id="KW-0808">Transferase</keyword>
<evidence type="ECO:0000256" key="1">
    <source>
        <dbReference type="ARBA" id="ARBA00008361"/>
    </source>
</evidence>
<dbReference type="SUPFAM" id="SSF53335">
    <property type="entry name" value="S-adenosyl-L-methionine-dependent methyltransferases"/>
    <property type="match status" value="1"/>
</dbReference>
<name>A0A6N7L4U5_9ACTN</name>
<dbReference type="PROSITE" id="PS01131">
    <property type="entry name" value="RRNA_A_DIMETH"/>
    <property type="match status" value="1"/>
</dbReference>
<dbReference type="AlphaFoldDB" id="A0A6N7L4U5"/>
<dbReference type="RefSeq" id="WP_153468652.1">
    <property type="nucleotide sequence ID" value="NZ_WBOF01000003.1"/>
</dbReference>
<comment type="caution">
    <text evidence="5">The sequence shown here is derived from an EMBL/GenBank/DDBJ whole genome shotgun (WGS) entry which is preliminary data.</text>
</comment>
<dbReference type="PANTHER" id="PTHR44942:SF4">
    <property type="entry name" value="METHYLTRANSFERASE TYPE 11 DOMAIN-CONTAINING PROTEIN"/>
    <property type="match status" value="1"/>
</dbReference>
<evidence type="ECO:0000313" key="6">
    <source>
        <dbReference type="Proteomes" id="UP000450000"/>
    </source>
</evidence>
<dbReference type="PANTHER" id="PTHR44942">
    <property type="entry name" value="METHYLTRANSF_11 DOMAIN-CONTAINING PROTEIN"/>
    <property type="match status" value="1"/>
</dbReference>
<proteinExistence type="inferred from homology"/>
<dbReference type="GO" id="GO:0000179">
    <property type="term" value="F:rRNA (adenine-N6,N6-)-dimethyltransferase activity"/>
    <property type="evidence" value="ECO:0007669"/>
    <property type="project" value="InterPro"/>
</dbReference>
<dbReference type="InterPro" id="IPR020596">
    <property type="entry name" value="rRNA_Ade_Mease_Trfase_CS"/>
</dbReference>
<sequence length="310" mass="33494">MTVDDLARRIADDVAGDGGLAGLRRLSGVIATLEDRRTVLVEELRRGRHATWEEIGRACGMTRQGATRRWSGKLRARSFGAAASAYQQGRPGYPQALIGSVVSREARRVLDLGAGTGKLTRLLVDAGLDVVAVEPDEAMRDQLAAAVPKAAVRAGSAERIPLADGSVDAVVVAQAWHWFDQGAAVPEIARVLAPGGTLALVWNVRDESEPWAAALGALMHRSTRQVIDTQPVVPAPFGAPERLEIRWQHVTTRAEIVDMVASRSYVIALPEAERARLLADVEELLATHPDLAGRDEIAMPYITRCTRVSR</sequence>
<dbReference type="InterPro" id="IPR051052">
    <property type="entry name" value="Diverse_substrate_MTase"/>
</dbReference>
<keyword evidence="2 5" id="KW-0489">Methyltransferase</keyword>
<organism evidence="5 6">
    <name type="scientific">Streptomyces kaniharaensis</name>
    <dbReference type="NCBI Taxonomy" id="212423"/>
    <lineage>
        <taxon>Bacteria</taxon>
        <taxon>Bacillati</taxon>
        <taxon>Actinomycetota</taxon>
        <taxon>Actinomycetes</taxon>
        <taxon>Kitasatosporales</taxon>
        <taxon>Streptomycetaceae</taxon>
        <taxon>Streptomyces</taxon>
    </lineage>
</organism>